<protein>
    <submittedName>
        <fullName evidence="1">Uncharacterized protein</fullName>
    </submittedName>
</protein>
<sequence length="92" mass="10531">MKGNFYKVLLRYGHLGTGKDIIVARYLDCENTMKITDVFNLVAGMPGVKSNGVLEVAPISYEKYRRGKAEEKENFYLKKLMTFNPITTTIYN</sequence>
<dbReference type="Proteomes" id="UP001208567">
    <property type="component" value="Unassembled WGS sequence"/>
</dbReference>
<organism evidence="1 2">
    <name type="scientific">Clostridium omnivorum</name>
    <dbReference type="NCBI Taxonomy" id="1604902"/>
    <lineage>
        <taxon>Bacteria</taxon>
        <taxon>Bacillati</taxon>
        <taxon>Bacillota</taxon>
        <taxon>Clostridia</taxon>
        <taxon>Eubacteriales</taxon>
        <taxon>Clostridiaceae</taxon>
        <taxon>Clostridium</taxon>
    </lineage>
</organism>
<proteinExistence type="predicted"/>
<keyword evidence="2" id="KW-1185">Reference proteome</keyword>
<evidence type="ECO:0000313" key="2">
    <source>
        <dbReference type="Proteomes" id="UP001208567"/>
    </source>
</evidence>
<name>A0ABQ5N7Q0_9CLOT</name>
<accession>A0ABQ5N7Q0</accession>
<reference evidence="1 2" key="1">
    <citation type="journal article" date="2024" name="Int. J. Syst. Evol. Microbiol.">
        <title>Clostridium omnivorum sp. nov., isolated from anoxic soil under the treatment of reductive soil disinfestation.</title>
        <authorList>
            <person name="Ueki A."/>
            <person name="Tonouchi A."/>
            <person name="Kaku N."/>
            <person name="Honma S."/>
            <person name="Ueki K."/>
        </authorList>
    </citation>
    <scope>NUCLEOTIDE SEQUENCE [LARGE SCALE GENOMIC DNA]</scope>
    <source>
        <strain evidence="1 2">E14</strain>
    </source>
</reference>
<evidence type="ECO:0000313" key="1">
    <source>
        <dbReference type="EMBL" id="GLC31161.1"/>
    </source>
</evidence>
<dbReference type="RefSeq" id="WP_264850439.1">
    <property type="nucleotide sequence ID" value="NZ_BRXR01000001.1"/>
</dbReference>
<gene>
    <name evidence="1" type="ORF">bsdE14_25710</name>
</gene>
<comment type="caution">
    <text evidence="1">The sequence shown here is derived from an EMBL/GenBank/DDBJ whole genome shotgun (WGS) entry which is preliminary data.</text>
</comment>
<dbReference type="EMBL" id="BRXR01000001">
    <property type="protein sequence ID" value="GLC31161.1"/>
    <property type="molecule type" value="Genomic_DNA"/>
</dbReference>